<dbReference type="PANTHER" id="PTHR11629:SF63">
    <property type="entry name" value="V-TYPE PROTON ATPASE SUBUNIT A"/>
    <property type="match status" value="1"/>
</dbReference>
<sequence>MAIVPLRRMALIGELQHRDRVIMELQRLGCMHVLDQSEADRQPDGLNDLAANLKSAIHYLERTPENRPAPANAPTLLANADQRDEAKRIAAEVLQIESESRGFAEEQESVREAIKQTQPWGSFAKPTADELGGQQLYFHRLTHRQSRASQKVMQDLVAERINVDLQHEYWLVIASETPSGMPCEPEALDPRSLDQLQSRLVELDGLQEQLQVRRIALTRWLDRLRFHLAAVQDETSRMIASHRSLVDGPVFVLDGWVPQRQIKALEQFAIRNTLALRIRKPELDDQPPTLLSNPRPIAGAEGAVTFFMTPGYRSWDPTWVMYFSFAAFFAMILADAGYGIVLAVILALAAKSLGRTESGRRFRQLAVFMVAVTIGYGLLIGSFFGIAPPDGSWLDGLVIKSDGRSIMQDREAMMLVAATIGVFHLVLANAIVAWRWLGSGHALSSVGWMLALIGGWMLALAMIPKPDVMLLLSDWLGGNELGNSAADWKAAVTTGGSWILGGGLGLVLLFSSTRPVFSLRPRDWLMRLVDGVMGLTGVTKAFGDALSYLRLFALGLASAQLAIIFNQLASDAAQTKGVGLLLGLLIFLLGHTLNLVLAVVGGVVHGLRLNCIEFFSWSLTDEGQPFETFEMKAEE</sequence>
<evidence type="ECO:0000256" key="5">
    <source>
        <dbReference type="ARBA" id="ARBA00022989"/>
    </source>
</evidence>
<keyword evidence="4 8" id="KW-0812">Transmembrane</keyword>
<dbReference type="GO" id="GO:0046961">
    <property type="term" value="F:proton-transporting ATPase activity, rotational mechanism"/>
    <property type="evidence" value="ECO:0007669"/>
    <property type="project" value="InterPro"/>
</dbReference>
<gene>
    <name evidence="9" type="ORF">LF1_45490</name>
</gene>
<evidence type="ECO:0000256" key="8">
    <source>
        <dbReference type="SAM" id="Phobius"/>
    </source>
</evidence>
<dbReference type="InterPro" id="IPR002490">
    <property type="entry name" value="V-ATPase_116kDa_su"/>
</dbReference>
<accession>A0A5B1CLM7</accession>
<dbReference type="EMBL" id="VRLW01000001">
    <property type="protein sequence ID" value="KAA1261988.1"/>
    <property type="molecule type" value="Genomic_DNA"/>
</dbReference>
<name>A0A5B1CLM7_9BACT</name>
<dbReference type="OrthoDB" id="9803814at2"/>
<organism evidence="9 10">
    <name type="scientific">Rubripirellula obstinata</name>
    <dbReference type="NCBI Taxonomy" id="406547"/>
    <lineage>
        <taxon>Bacteria</taxon>
        <taxon>Pseudomonadati</taxon>
        <taxon>Planctomycetota</taxon>
        <taxon>Planctomycetia</taxon>
        <taxon>Pirellulales</taxon>
        <taxon>Pirellulaceae</taxon>
        <taxon>Rubripirellula</taxon>
    </lineage>
</organism>
<feature type="transmembrane region" description="Helical" evidence="8">
    <location>
        <begin position="362"/>
        <end position="387"/>
    </location>
</feature>
<comment type="caution">
    <text evidence="9">The sequence shown here is derived from an EMBL/GenBank/DDBJ whole genome shotgun (WGS) entry which is preliminary data.</text>
</comment>
<reference evidence="9 10" key="1">
    <citation type="submission" date="2019-08" db="EMBL/GenBank/DDBJ databases">
        <title>Deep-cultivation of Planctomycetes and their phenomic and genomic characterization uncovers novel biology.</title>
        <authorList>
            <person name="Wiegand S."/>
            <person name="Jogler M."/>
            <person name="Boedeker C."/>
            <person name="Pinto D."/>
            <person name="Vollmers J."/>
            <person name="Rivas-Marin E."/>
            <person name="Kohn T."/>
            <person name="Peeters S.H."/>
            <person name="Heuer A."/>
            <person name="Rast P."/>
            <person name="Oberbeckmann S."/>
            <person name="Bunk B."/>
            <person name="Jeske O."/>
            <person name="Meyerdierks A."/>
            <person name="Storesund J.E."/>
            <person name="Kallscheuer N."/>
            <person name="Luecker S."/>
            <person name="Lage O.M."/>
            <person name="Pohl T."/>
            <person name="Merkel B.J."/>
            <person name="Hornburger P."/>
            <person name="Mueller R.-W."/>
            <person name="Bruemmer F."/>
            <person name="Labrenz M."/>
            <person name="Spormann A.M."/>
            <person name="Op Den Camp H."/>
            <person name="Overmann J."/>
            <person name="Amann R."/>
            <person name="Jetten M.S.M."/>
            <person name="Mascher T."/>
            <person name="Medema M.H."/>
            <person name="Devos D.P."/>
            <person name="Kaster A.-K."/>
            <person name="Ovreas L."/>
            <person name="Rohde M."/>
            <person name="Galperin M.Y."/>
            <person name="Jogler C."/>
        </authorList>
    </citation>
    <scope>NUCLEOTIDE SEQUENCE [LARGE SCALE GENOMIC DNA]</scope>
    <source>
        <strain evidence="9 10">LF1</strain>
    </source>
</reference>
<feature type="transmembrane region" description="Helical" evidence="8">
    <location>
        <begin position="446"/>
        <end position="463"/>
    </location>
</feature>
<dbReference type="GO" id="GO:0033179">
    <property type="term" value="C:proton-transporting V-type ATPase, V0 domain"/>
    <property type="evidence" value="ECO:0007669"/>
    <property type="project" value="InterPro"/>
</dbReference>
<keyword evidence="3" id="KW-0813">Transport</keyword>
<dbReference type="AlphaFoldDB" id="A0A5B1CLM7"/>
<dbReference type="Proteomes" id="UP000322699">
    <property type="component" value="Unassembled WGS sequence"/>
</dbReference>
<comment type="subcellular location">
    <subcellularLocation>
        <location evidence="1">Membrane</location>
        <topology evidence="1">Multi-pass membrane protein</topology>
    </subcellularLocation>
</comment>
<dbReference type="GO" id="GO:0051117">
    <property type="term" value="F:ATPase binding"/>
    <property type="evidence" value="ECO:0007669"/>
    <property type="project" value="TreeGrafter"/>
</dbReference>
<evidence type="ECO:0000256" key="3">
    <source>
        <dbReference type="ARBA" id="ARBA00022448"/>
    </source>
</evidence>
<dbReference type="RefSeq" id="WP_149752982.1">
    <property type="nucleotide sequence ID" value="NZ_LWSK01000022.1"/>
</dbReference>
<keyword evidence="7 8" id="KW-0472">Membrane</keyword>
<dbReference type="GO" id="GO:0007035">
    <property type="term" value="P:vacuolar acidification"/>
    <property type="evidence" value="ECO:0007669"/>
    <property type="project" value="TreeGrafter"/>
</dbReference>
<keyword evidence="6" id="KW-0406">Ion transport</keyword>
<feature type="transmembrane region" description="Helical" evidence="8">
    <location>
        <begin position="578"/>
        <end position="600"/>
    </location>
</feature>
<keyword evidence="10" id="KW-1185">Reference proteome</keyword>
<feature type="transmembrane region" description="Helical" evidence="8">
    <location>
        <begin position="548"/>
        <end position="566"/>
    </location>
</feature>
<evidence type="ECO:0000256" key="4">
    <source>
        <dbReference type="ARBA" id="ARBA00022692"/>
    </source>
</evidence>
<keyword evidence="5 8" id="KW-1133">Transmembrane helix</keyword>
<evidence type="ECO:0000256" key="6">
    <source>
        <dbReference type="ARBA" id="ARBA00023065"/>
    </source>
</evidence>
<evidence type="ECO:0000313" key="10">
    <source>
        <dbReference type="Proteomes" id="UP000322699"/>
    </source>
</evidence>
<evidence type="ECO:0000256" key="2">
    <source>
        <dbReference type="ARBA" id="ARBA00009904"/>
    </source>
</evidence>
<dbReference type="GO" id="GO:0016471">
    <property type="term" value="C:vacuolar proton-transporting V-type ATPase complex"/>
    <property type="evidence" value="ECO:0007669"/>
    <property type="project" value="TreeGrafter"/>
</dbReference>
<protein>
    <submittedName>
        <fullName evidence="9">V-type ATP synthase subunit I</fullName>
    </submittedName>
</protein>
<evidence type="ECO:0000256" key="7">
    <source>
        <dbReference type="ARBA" id="ARBA00023136"/>
    </source>
</evidence>
<evidence type="ECO:0000256" key="1">
    <source>
        <dbReference type="ARBA" id="ARBA00004141"/>
    </source>
</evidence>
<comment type="similarity">
    <text evidence="2">Belongs to the V-ATPase 116 kDa subunit family.</text>
</comment>
<feature type="transmembrane region" description="Helical" evidence="8">
    <location>
        <begin position="319"/>
        <end position="350"/>
    </location>
</feature>
<proteinExistence type="inferred from homology"/>
<evidence type="ECO:0000313" key="9">
    <source>
        <dbReference type="EMBL" id="KAA1261988.1"/>
    </source>
</evidence>
<feature type="transmembrane region" description="Helical" evidence="8">
    <location>
        <begin position="412"/>
        <end position="434"/>
    </location>
</feature>
<feature type="transmembrane region" description="Helical" evidence="8">
    <location>
        <begin position="490"/>
        <end position="512"/>
    </location>
</feature>
<dbReference type="PANTHER" id="PTHR11629">
    <property type="entry name" value="VACUOLAR PROTON ATPASES"/>
    <property type="match status" value="1"/>
</dbReference>